<reference evidence="4 5" key="1">
    <citation type="journal article" date="2016" name="Nat. Commun.">
        <title>Thousands of microbial genomes shed light on interconnected biogeochemical processes in an aquifer system.</title>
        <authorList>
            <person name="Anantharaman K."/>
            <person name="Brown C.T."/>
            <person name="Hug L.A."/>
            <person name="Sharon I."/>
            <person name="Castelle C.J."/>
            <person name="Probst A.J."/>
            <person name="Thomas B.C."/>
            <person name="Singh A."/>
            <person name="Wilkins M.J."/>
            <person name="Karaoz U."/>
            <person name="Brodie E.L."/>
            <person name="Williams K.H."/>
            <person name="Hubbard S.S."/>
            <person name="Banfield J.F."/>
        </authorList>
    </citation>
    <scope>NUCLEOTIDE SEQUENCE [LARGE SCALE GENOMIC DNA]</scope>
</reference>
<dbReference type="PRINTS" id="PR00080">
    <property type="entry name" value="SDRFAMILY"/>
</dbReference>
<organism evidence="4 5">
    <name type="scientific">Candidatus Roizmanbacteria bacterium RIFCSPHIGHO2_12_FULL_41_11</name>
    <dbReference type="NCBI Taxonomy" id="1802052"/>
    <lineage>
        <taxon>Bacteria</taxon>
        <taxon>Candidatus Roizmaniibacteriota</taxon>
    </lineage>
</organism>
<evidence type="ECO:0000256" key="3">
    <source>
        <dbReference type="RuleBase" id="RU000363"/>
    </source>
</evidence>
<dbReference type="SUPFAM" id="SSF51735">
    <property type="entry name" value="NAD(P)-binding Rossmann-fold domains"/>
    <property type="match status" value="1"/>
</dbReference>
<proteinExistence type="inferred from homology"/>
<dbReference type="Gene3D" id="3.40.50.720">
    <property type="entry name" value="NAD(P)-binding Rossmann-like Domain"/>
    <property type="match status" value="1"/>
</dbReference>
<evidence type="ECO:0000256" key="1">
    <source>
        <dbReference type="ARBA" id="ARBA00006484"/>
    </source>
</evidence>
<gene>
    <name evidence="4" type="ORF">A3F03_04625</name>
</gene>
<evidence type="ECO:0000256" key="2">
    <source>
        <dbReference type="ARBA" id="ARBA00023002"/>
    </source>
</evidence>
<dbReference type="InterPro" id="IPR036291">
    <property type="entry name" value="NAD(P)-bd_dom_sf"/>
</dbReference>
<dbReference type="AlphaFoldDB" id="A0A1F7I1F1"/>
<evidence type="ECO:0000313" key="4">
    <source>
        <dbReference type="EMBL" id="OGK37223.1"/>
    </source>
</evidence>
<dbReference type="Proteomes" id="UP000176803">
    <property type="component" value="Unassembled WGS sequence"/>
</dbReference>
<dbReference type="CDD" id="cd05233">
    <property type="entry name" value="SDR_c"/>
    <property type="match status" value="1"/>
</dbReference>
<comment type="similarity">
    <text evidence="1 3">Belongs to the short-chain dehydrogenases/reductases (SDR) family.</text>
</comment>
<protein>
    <recommendedName>
        <fullName evidence="6">Oxidoreductase</fullName>
    </recommendedName>
</protein>
<comment type="caution">
    <text evidence="4">The sequence shown here is derived from an EMBL/GenBank/DDBJ whole genome shotgun (WGS) entry which is preliminary data.</text>
</comment>
<dbReference type="GO" id="GO:0016020">
    <property type="term" value="C:membrane"/>
    <property type="evidence" value="ECO:0007669"/>
    <property type="project" value="TreeGrafter"/>
</dbReference>
<dbReference type="PRINTS" id="PR00081">
    <property type="entry name" value="GDHRDH"/>
</dbReference>
<dbReference type="PANTHER" id="PTHR44196">
    <property type="entry name" value="DEHYDROGENASE/REDUCTASE SDR FAMILY MEMBER 7B"/>
    <property type="match status" value="1"/>
</dbReference>
<dbReference type="Pfam" id="PF00106">
    <property type="entry name" value="adh_short"/>
    <property type="match status" value="1"/>
</dbReference>
<sequence>MDLQDKVLIITGASDGLGKGLALRLAKDKARVVLLARNQDKLKAVKEEIIKFSGKAEYFVCDVGKPEQVQSVVKSIKSAYGKIDVLINNAGIWTTGPLEAHPIDKIKDLFATNTLGTIFMTREVLPMMKAVKSGQILNVMSIAGVEEVDAYGIVYVATKHALQGFTDTLKQELQGTGIKVMGFYPGGMATNILAASGVKMEVDMKQMMRVEDIAEIIAFVLKQPTDVVIDHFEVRKFT</sequence>
<dbReference type="FunFam" id="3.40.50.720:FF:000047">
    <property type="entry name" value="NADP-dependent L-serine/L-allo-threonine dehydrogenase"/>
    <property type="match status" value="1"/>
</dbReference>
<evidence type="ECO:0008006" key="6">
    <source>
        <dbReference type="Google" id="ProtNLM"/>
    </source>
</evidence>
<name>A0A1F7I1F1_9BACT</name>
<dbReference type="EMBL" id="MGAC01000045">
    <property type="protein sequence ID" value="OGK37223.1"/>
    <property type="molecule type" value="Genomic_DNA"/>
</dbReference>
<evidence type="ECO:0000313" key="5">
    <source>
        <dbReference type="Proteomes" id="UP000176803"/>
    </source>
</evidence>
<keyword evidence="2" id="KW-0560">Oxidoreductase</keyword>
<dbReference type="PANTHER" id="PTHR44196:SF1">
    <property type="entry name" value="DEHYDROGENASE_REDUCTASE SDR FAMILY MEMBER 7B"/>
    <property type="match status" value="1"/>
</dbReference>
<dbReference type="GO" id="GO:0016616">
    <property type="term" value="F:oxidoreductase activity, acting on the CH-OH group of donors, NAD or NADP as acceptor"/>
    <property type="evidence" value="ECO:0007669"/>
    <property type="project" value="UniProtKB-ARBA"/>
</dbReference>
<dbReference type="InterPro" id="IPR002347">
    <property type="entry name" value="SDR_fam"/>
</dbReference>
<accession>A0A1F7I1F1</accession>